<protein>
    <submittedName>
        <fullName evidence="7">TetR/AcrR family transcriptional regulator C-terminal domain-containing protein</fullName>
    </submittedName>
</protein>
<dbReference type="PANTHER" id="PTHR30055">
    <property type="entry name" value="HTH-TYPE TRANSCRIPTIONAL REGULATOR RUTR"/>
    <property type="match status" value="1"/>
</dbReference>
<dbReference type="PANTHER" id="PTHR30055:SF151">
    <property type="entry name" value="TRANSCRIPTIONAL REGULATORY PROTEIN"/>
    <property type="match status" value="1"/>
</dbReference>
<name>A0ABN2JHD3_9MICO</name>
<reference evidence="7 8" key="1">
    <citation type="journal article" date="2019" name="Int. J. Syst. Evol. Microbiol.">
        <title>The Global Catalogue of Microorganisms (GCM) 10K type strain sequencing project: providing services to taxonomists for standard genome sequencing and annotation.</title>
        <authorList>
            <consortium name="The Broad Institute Genomics Platform"/>
            <consortium name="The Broad Institute Genome Sequencing Center for Infectious Disease"/>
            <person name="Wu L."/>
            <person name="Ma J."/>
        </authorList>
    </citation>
    <scope>NUCLEOTIDE SEQUENCE [LARGE SCALE GENOMIC DNA]</scope>
    <source>
        <strain evidence="7 8">JCM 15589</strain>
    </source>
</reference>
<dbReference type="PROSITE" id="PS50977">
    <property type="entry name" value="HTH_TETR_2"/>
    <property type="match status" value="1"/>
</dbReference>
<dbReference type="InterPro" id="IPR004111">
    <property type="entry name" value="Repressor_TetR_C"/>
</dbReference>
<dbReference type="Gene3D" id="1.10.357.10">
    <property type="entry name" value="Tetracycline Repressor, domain 2"/>
    <property type="match status" value="1"/>
</dbReference>
<feature type="compositionally biased region" description="Basic and acidic residues" evidence="5">
    <location>
        <begin position="14"/>
        <end position="25"/>
    </location>
</feature>
<accession>A0ABN2JHD3</accession>
<dbReference type="InterPro" id="IPR050109">
    <property type="entry name" value="HTH-type_TetR-like_transc_reg"/>
</dbReference>
<comment type="caution">
    <text evidence="7">The sequence shown here is derived from an EMBL/GenBank/DDBJ whole genome shotgun (WGS) entry which is preliminary data.</text>
</comment>
<dbReference type="InterPro" id="IPR001647">
    <property type="entry name" value="HTH_TetR"/>
</dbReference>
<dbReference type="Pfam" id="PF02909">
    <property type="entry name" value="TetR_C_1"/>
    <property type="match status" value="1"/>
</dbReference>
<feature type="domain" description="HTH tetR-type" evidence="6">
    <location>
        <begin position="25"/>
        <end position="85"/>
    </location>
</feature>
<dbReference type="Proteomes" id="UP001501138">
    <property type="component" value="Unassembled WGS sequence"/>
</dbReference>
<keyword evidence="1" id="KW-0805">Transcription regulation</keyword>
<evidence type="ECO:0000256" key="2">
    <source>
        <dbReference type="ARBA" id="ARBA00023125"/>
    </source>
</evidence>
<dbReference type="SUPFAM" id="SSF46689">
    <property type="entry name" value="Homeodomain-like"/>
    <property type="match status" value="1"/>
</dbReference>
<feature type="region of interest" description="Disordered" evidence="5">
    <location>
        <begin position="226"/>
        <end position="245"/>
    </location>
</feature>
<dbReference type="InterPro" id="IPR036271">
    <property type="entry name" value="Tet_transcr_reg_TetR-rel_C_sf"/>
</dbReference>
<evidence type="ECO:0000256" key="1">
    <source>
        <dbReference type="ARBA" id="ARBA00023015"/>
    </source>
</evidence>
<keyword evidence="2 4" id="KW-0238">DNA-binding</keyword>
<evidence type="ECO:0000313" key="7">
    <source>
        <dbReference type="EMBL" id="GAA1727321.1"/>
    </source>
</evidence>
<feature type="region of interest" description="Disordered" evidence="5">
    <location>
        <begin position="1"/>
        <end position="25"/>
    </location>
</feature>
<evidence type="ECO:0000256" key="4">
    <source>
        <dbReference type="PROSITE-ProRule" id="PRU00335"/>
    </source>
</evidence>
<evidence type="ECO:0000313" key="8">
    <source>
        <dbReference type="Proteomes" id="UP001501138"/>
    </source>
</evidence>
<evidence type="ECO:0000256" key="3">
    <source>
        <dbReference type="ARBA" id="ARBA00023163"/>
    </source>
</evidence>
<organism evidence="7 8">
    <name type="scientific">Isoptericola hypogeus</name>
    <dbReference type="NCBI Taxonomy" id="300179"/>
    <lineage>
        <taxon>Bacteria</taxon>
        <taxon>Bacillati</taxon>
        <taxon>Actinomycetota</taxon>
        <taxon>Actinomycetes</taxon>
        <taxon>Micrococcales</taxon>
        <taxon>Promicromonosporaceae</taxon>
        <taxon>Isoptericola</taxon>
    </lineage>
</organism>
<keyword evidence="3" id="KW-0804">Transcription</keyword>
<dbReference type="EMBL" id="BAAAPM010000004">
    <property type="protein sequence ID" value="GAA1727321.1"/>
    <property type="molecule type" value="Genomic_DNA"/>
</dbReference>
<gene>
    <name evidence="7" type="ORF">GCM10009809_23800</name>
</gene>
<dbReference type="SUPFAM" id="SSF48498">
    <property type="entry name" value="Tetracyclin repressor-like, C-terminal domain"/>
    <property type="match status" value="1"/>
</dbReference>
<dbReference type="InterPro" id="IPR009057">
    <property type="entry name" value="Homeodomain-like_sf"/>
</dbReference>
<keyword evidence="8" id="KW-1185">Reference proteome</keyword>
<evidence type="ECO:0000259" key="6">
    <source>
        <dbReference type="PROSITE" id="PS50977"/>
    </source>
</evidence>
<dbReference type="Gene3D" id="1.10.10.60">
    <property type="entry name" value="Homeodomain-like"/>
    <property type="match status" value="1"/>
</dbReference>
<proteinExistence type="predicted"/>
<evidence type="ECO:0000256" key="5">
    <source>
        <dbReference type="SAM" id="MobiDB-lite"/>
    </source>
</evidence>
<sequence length="245" mass="25895">MYTDSGRPRSIWLRPERAGRGPAPGHDRARIAAAAVGLADGGGLDDVTMRRVAAAIGAGATALYRYVDDRDELLQLMADTALAELRFPPVTGDAHADLLALARELGTVCRRHPWLVDLLQARSPMTPRGVDYLEHALAAMQQVDAPGRAKLEAVALVTGLVAMVSRTELANGGSNGEREAAQAEYLRAVVENGEHPHLAGVVASSAPAGDGEDLLGRLLPRILSGLLTPGREPGAASRRESPRSR</sequence>
<feature type="DNA-binding region" description="H-T-H motif" evidence="4">
    <location>
        <begin position="48"/>
        <end position="67"/>
    </location>
</feature>
<dbReference type="RefSeq" id="WP_344248665.1">
    <property type="nucleotide sequence ID" value="NZ_BAAAPM010000004.1"/>
</dbReference>
<dbReference type="Pfam" id="PF00440">
    <property type="entry name" value="TetR_N"/>
    <property type="match status" value="1"/>
</dbReference>